<gene>
    <name evidence="2" type="ordered locus">Sulac_3256</name>
</gene>
<dbReference type="KEGG" id="sap:Sulac_3256"/>
<accession>G8TSL0</accession>
<dbReference type="STRING" id="679936.Sulac_3256"/>
<dbReference type="AlphaFoldDB" id="G8TSL0"/>
<protein>
    <submittedName>
        <fullName evidence="2">Uncharacterized protein</fullName>
    </submittedName>
</protein>
<dbReference type="EMBL" id="CP003179">
    <property type="protein sequence ID" value="AEW06702.1"/>
    <property type="molecule type" value="Genomic_DNA"/>
</dbReference>
<sequence>MAQEKPPVTPALAQAVTRLGYLRRQLRELESEEMILREEILNAFADWPKDAFPLRIGPFEVRIQERVGRIDRERAFHVLRERNLGDEIPFQPVVQEVEGVVDLVEAIDHEPMPEMSRVRLQRAYQKAIGWEPAITAEWLTTLWKSAKCDIDTYRACFKDGRPVTSILQVR</sequence>
<name>G8TSL0_SULAD</name>
<dbReference type="Proteomes" id="UP000005439">
    <property type="component" value="Chromosome"/>
</dbReference>
<dbReference type="PATRIC" id="fig|679936.5.peg.3367"/>
<keyword evidence="1" id="KW-0175">Coiled coil</keyword>
<evidence type="ECO:0000313" key="3">
    <source>
        <dbReference type="Proteomes" id="UP000005439"/>
    </source>
</evidence>
<keyword evidence="3" id="KW-1185">Reference proteome</keyword>
<proteinExistence type="predicted"/>
<dbReference type="HOGENOM" id="CLU_1569870_0_0_9"/>
<evidence type="ECO:0000256" key="1">
    <source>
        <dbReference type="SAM" id="Coils"/>
    </source>
</evidence>
<evidence type="ECO:0000313" key="2">
    <source>
        <dbReference type="EMBL" id="AEW06702.1"/>
    </source>
</evidence>
<organism evidence="2 3">
    <name type="scientific">Sulfobacillus acidophilus (strain ATCC 700253 / DSM 10332 / NAL)</name>
    <dbReference type="NCBI Taxonomy" id="679936"/>
    <lineage>
        <taxon>Bacteria</taxon>
        <taxon>Bacillati</taxon>
        <taxon>Bacillota</taxon>
        <taxon>Clostridia</taxon>
        <taxon>Eubacteriales</taxon>
        <taxon>Clostridiales Family XVII. Incertae Sedis</taxon>
        <taxon>Sulfobacillus</taxon>
    </lineage>
</organism>
<feature type="coiled-coil region" evidence="1">
    <location>
        <begin position="12"/>
        <end position="39"/>
    </location>
</feature>
<reference evidence="2 3" key="2">
    <citation type="journal article" date="2012" name="Stand. Genomic Sci.">
        <title>Complete genome sequence of the moderately thermophilic mineral-sulfide-oxidizing firmicute Sulfobacillus acidophilus type strain (NAL(T)).</title>
        <authorList>
            <person name="Anderson I."/>
            <person name="Chertkov O."/>
            <person name="Chen A."/>
            <person name="Saunders E."/>
            <person name="Lapidus A."/>
            <person name="Nolan M."/>
            <person name="Lucas S."/>
            <person name="Hammon N."/>
            <person name="Deshpande S."/>
            <person name="Cheng J.F."/>
            <person name="Han C."/>
            <person name="Tapia R."/>
            <person name="Goodwin L.A."/>
            <person name="Pitluck S."/>
            <person name="Liolios K."/>
            <person name="Pagani I."/>
            <person name="Ivanova N."/>
            <person name="Mikhailova N."/>
            <person name="Pati A."/>
            <person name="Palaniappan K."/>
            <person name="Land M."/>
            <person name="Pan C."/>
            <person name="Rohde M."/>
            <person name="Pukall R."/>
            <person name="Goker M."/>
            <person name="Detter J.C."/>
            <person name="Woyke T."/>
            <person name="Bristow J."/>
            <person name="Eisen J.A."/>
            <person name="Markowitz V."/>
            <person name="Hugenholtz P."/>
            <person name="Kyrpides N.C."/>
            <person name="Klenk H.P."/>
            <person name="Mavromatis K."/>
        </authorList>
    </citation>
    <scope>NUCLEOTIDE SEQUENCE [LARGE SCALE GENOMIC DNA]</scope>
    <source>
        <strain evidence="3">ATCC 700253 / DSM 10332 / NAL</strain>
    </source>
</reference>
<reference evidence="3" key="1">
    <citation type="submission" date="2011-12" db="EMBL/GenBank/DDBJ databases">
        <title>The complete genome of chromosome of Sulfobacillus acidophilus DSM 10332.</title>
        <authorList>
            <person name="Lucas S."/>
            <person name="Han J."/>
            <person name="Lapidus A."/>
            <person name="Bruce D."/>
            <person name="Goodwin L."/>
            <person name="Pitluck S."/>
            <person name="Peters L."/>
            <person name="Kyrpides N."/>
            <person name="Mavromatis K."/>
            <person name="Ivanova N."/>
            <person name="Mikhailova N."/>
            <person name="Chertkov O."/>
            <person name="Saunders E."/>
            <person name="Detter J.C."/>
            <person name="Tapia R."/>
            <person name="Han C."/>
            <person name="Land M."/>
            <person name="Hauser L."/>
            <person name="Markowitz V."/>
            <person name="Cheng J.-F."/>
            <person name="Hugenholtz P."/>
            <person name="Woyke T."/>
            <person name="Wu D."/>
            <person name="Pukall R."/>
            <person name="Gehrich-Schroeter G."/>
            <person name="Schneider S."/>
            <person name="Klenk H.-P."/>
            <person name="Eisen J.A."/>
        </authorList>
    </citation>
    <scope>NUCLEOTIDE SEQUENCE [LARGE SCALE GENOMIC DNA]</scope>
    <source>
        <strain evidence="3">ATCC 700253 / DSM 10332 / NAL</strain>
    </source>
</reference>